<dbReference type="CDD" id="cd06261">
    <property type="entry name" value="TM_PBP2"/>
    <property type="match status" value="1"/>
</dbReference>
<dbReference type="InterPro" id="IPR035906">
    <property type="entry name" value="MetI-like_sf"/>
</dbReference>
<evidence type="ECO:0000256" key="3">
    <source>
        <dbReference type="ARBA" id="ARBA00022475"/>
    </source>
</evidence>
<organism evidence="10 11">
    <name type="scientific">Herbiconiux oxytropis</name>
    <dbReference type="NCBI Taxonomy" id="2970915"/>
    <lineage>
        <taxon>Bacteria</taxon>
        <taxon>Bacillati</taxon>
        <taxon>Actinomycetota</taxon>
        <taxon>Actinomycetes</taxon>
        <taxon>Micrococcales</taxon>
        <taxon>Microbacteriaceae</taxon>
        <taxon>Herbiconiux</taxon>
    </lineage>
</organism>
<feature type="domain" description="ABC transmembrane type-1" evidence="9">
    <location>
        <begin position="100"/>
        <end position="289"/>
    </location>
</feature>
<protein>
    <submittedName>
        <fullName evidence="10">Carbohydrate ABC transporter permease</fullName>
    </submittedName>
</protein>
<evidence type="ECO:0000256" key="5">
    <source>
        <dbReference type="ARBA" id="ARBA00022989"/>
    </source>
</evidence>
<dbReference type="GO" id="GO:0005886">
    <property type="term" value="C:plasma membrane"/>
    <property type="evidence" value="ECO:0007669"/>
    <property type="project" value="UniProtKB-SubCell"/>
</dbReference>
<dbReference type="Gene3D" id="1.10.3720.10">
    <property type="entry name" value="MetI-like"/>
    <property type="match status" value="1"/>
</dbReference>
<evidence type="ECO:0000256" key="1">
    <source>
        <dbReference type="ARBA" id="ARBA00004651"/>
    </source>
</evidence>
<keyword evidence="11" id="KW-1185">Reference proteome</keyword>
<evidence type="ECO:0000313" key="10">
    <source>
        <dbReference type="EMBL" id="MCS5724599.1"/>
    </source>
</evidence>
<feature type="transmembrane region" description="Helical" evidence="7">
    <location>
        <begin position="168"/>
        <end position="190"/>
    </location>
</feature>
<evidence type="ECO:0000259" key="9">
    <source>
        <dbReference type="PROSITE" id="PS50928"/>
    </source>
</evidence>
<comment type="similarity">
    <text evidence="7">Belongs to the binding-protein-dependent transport system permease family.</text>
</comment>
<comment type="caution">
    <text evidence="10">The sequence shown here is derived from an EMBL/GenBank/DDBJ whole genome shotgun (WGS) entry which is preliminary data.</text>
</comment>
<feature type="transmembrane region" description="Helical" evidence="7">
    <location>
        <begin position="36"/>
        <end position="61"/>
    </location>
</feature>
<evidence type="ECO:0000256" key="7">
    <source>
        <dbReference type="RuleBase" id="RU363032"/>
    </source>
</evidence>
<evidence type="ECO:0000313" key="11">
    <source>
        <dbReference type="Proteomes" id="UP001165587"/>
    </source>
</evidence>
<dbReference type="PANTHER" id="PTHR43744">
    <property type="entry name" value="ABC TRANSPORTER PERMEASE PROTEIN MG189-RELATED-RELATED"/>
    <property type="match status" value="1"/>
</dbReference>
<feature type="transmembrane region" description="Helical" evidence="7">
    <location>
        <begin position="268"/>
        <end position="289"/>
    </location>
</feature>
<reference evidence="10" key="1">
    <citation type="submission" date="2022-08" db="EMBL/GenBank/DDBJ databases">
        <authorList>
            <person name="Deng Y."/>
            <person name="Han X.-F."/>
            <person name="Zhang Y.-Q."/>
        </authorList>
    </citation>
    <scope>NUCLEOTIDE SEQUENCE</scope>
    <source>
        <strain evidence="10">CPCC 203407</strain>
    </source>
</reference>
<evidence type="ECO:0000256" key="2">
    <source>
        <dbReference type="ARBA" id="ARBA00022448"/>
    </source>
</evidence>
<keyword evidence="5 7" id="KW-1133">Transmembrane helix</keyword>
<feature type="transmembrane region" description="Helical" evidence="7">
    <location>
        <begin position="135"/>
        <end position="156"/>
    </location>
</feature>
<dbReference type="RefSeq" id="WP_259525025.1">
    <property type="nucleotide sequence ID" value="NZ_JANLCK010000001.1"/>
</dbReference>
<dbReference type="InterPro" id="IPR000515">
    <property type="entry name" value="MetI-like"/>
</dbReference>
<keyword evidence="3" id="KW-1003">Cell membrane</keyword>
<name>A0AA41XAD2_9MICO</name>
<dbReference type="Proteomes" id="UP001165587">
    <property type="component" value="Unassembled WGS sequence"/>
</dbReference>
<dbReference type="EMBL" id="JANLCK010000001">
    <property type="protein sequence ID" value="MCS5724599.1"/>
    <property type="molecule type" value="Genomic_DNA"/>
</dbReference>
<dbReference type="GO" id="GO:0055085">
    <property type="term" value="P:transmembrane transport"/>
    <property type="evidence" value="ECO:0007669"/>
    <property type="project" value="InterPro"/>
</dbReference>
<keyword evidence="4 7" id="KW-0812">Transmembrane</keyword>
<accession>A0AA41XAD2</accession>
<proteinExistence type="inferred from homology"/>
<evidence type="ECO:0000256" key="8">
    <source>
        <dbReference type="SAM" id="MobiDB-lite"/>
    </source>
</evidence>
<keyword evidence="6 7" id="KW-0472">Membrane</keyword>
<feature type="transmembrane region" description="Helical" evidence="7">
    <location>
        <begin position="210"/>
        <end position="233"/>
    </location>
</feature>
<comment type="subcellular location">
    <subcellularLocation>
        <location evidence="1 7">Cell membrane</location>
        <topology evidence="1 7">Multi-pass membrane protein</topology>
    </subcellularLocation>
</comment>
<dbReference type="Pfam" id="PF00528">
    <property type="entry name" value="BPD_transp_1"/>
    <property type="match status" value="1"/>
</dbReference>
<sequence>MAITATRPTGAGKPTGPGEASTASARRRRPVNTRRAATWLLAITSIAIGLLMLLPIIWMVFTAFKPESDIVSAPPTLWPRELTLEHFVEVWDRIPFARLYVNTIVFAGSVTIISLLFDSMAAYALARLPFKGRAVVMVLILLLLMLPFQVTLIPLYDMLNGLGLTNTLPGLIIPRMTNAFGIFFLTQFFLSLPKDLEEAARVDGASEWRIYWGIIMPLSRPALLTLGLFHFQYNWNDLLWPLVMSSSVETSTLPAGLALFMGQHVVEYGLLMAGSLLAMLPVILFFLLIQRSFVAGIATTGLK</sequence>
<evidence type="ECO:0000256" key="4">
    <source>
        <dbReference type="ARBA" id="ARBA00022692"/>
    </source>
</evidence>
<keyword evidence="2 7" id="KW-0813">Transport</keyword>
<feature type="region of interest" description="Disordered" evidence="8">
    <location>
        <begin position="1"/>
        <end position="30"/>
    </location>
</feature>
<dbReference type="PANTHER" id="PTHR43744:SF12">
    <property type="entry name" value="ABC TRANSPORTER PERMEASE PROTEIN MG189-RELATED"/>
    <property type="match status" value="1"/>
</dbReference>
<dbReference type="PROSITE" id="PS50928">
    <property type="entry name" value="ABC_TM1"/>
    <property type="match status" value="1"/>
</dbReference>
<feature type="transmembrane region" description="Helical" evidence="7">
    <location>
        <begin position="99"/>
        <end position="123"/>
    </location>
</feature>
<dbReference type="SUPFAM" id="SSF161098">
    <property type="entry name" value="MetI-like"/>
    <property type="match status" value="1"/>
</dbReference>
<gene>
    <name evidence="10" type="ORF">N1028_01685</name>
</gene>
<dbReference type="AlphaFoldDB" id="A0AA41XAD2"/>
<evidence type="ECO:0000256" key="6">
    <source>
        <dbReference type="ARBA" id="ARBA00023136"/>
    </source>
</evidence>